<reference evidence="2 3" key="1">
    <citation type="journal article" date="2019" name="Commun. Biol.">
        <title>The bagworm genome reveals a unique fibroin gene that provides high tensile strength.</title>
        <authorList>
            <person name="Kono N."/>
            <person name="Nakamura H."/>
            <person name="Ohtoshi R."/>
            <person name="Tomita M."/>
            <person name="Numata K."/>
            <person name="Arakawa K."/>
        </authorList>
    </citation>
    <scope>NUCLEOTIDE SEQUENCE [LARGE SCALE GENOMIC DNA]</scope>
</reference>
<name>A0A4C2A0Q1_EUMVA</name>
<dbReference type="AlphaFoldDB" id="A0A4C2A0Q1"/>
<sequence>MRENQKDLEVDRILSSTDELEPQPKLSFRPRLYPRGHYECLHLVHRPNTLPFMIPIAILFSIFIPVLLSMPVRLALDSDRGSVSDCGPGVDHLINPWRKRRPTPPWGTAAAARLTGSARRNRRGELYPVHVSSLPVRLTRAATAPPCGRVVR</sequence>
<evidence type="ECO:0000313" key="2">
    <source>
        <dbReference type="EMBL" id="GBP94521.1"/>
    </source>
</evidence>
<proteinExistence type="predicted"/>
<dbReference type="Proteomes" id="UP000299102">
    <property type="component" value="Unassembled WGS sequence"/>
</dbReference>
<dbReference type="EMBL" id="BGZK01002514">
    <property type="protein sequence ID" value="GBP94521.1"/>
    <property type="molecule type" value="Genomic_DNA"/>
</dbReference>
<keyword evidence="1" id="KW-0812">Transmembrane</keyword>
<feature type="transmembrane region" description="Helical" evidence="1">
    <location>
        <begin position="52"/>
        <end position="70"/>
    </location>
</feature>
<evidence type="ECO:0000256" key="1">
    <source>
        <dbReference type="SAM" id="Phobius"/>
    </source>
</evidence>
<keyword evidence="1" id="KW-1133">Transmembrane helix</keyword>
<gene>
    <name evidence="2" type="ORF">EVAR_6197_1</name>
</gene>
<keyword evidence="3" id="KW-1185">Reference proteome</keyword>
<accession>A0A4C2A0Q1</accession>
<keyword evidence="1" id="KW-0472">Membrane</keyword>
<comment type="caution">
    <text evidence="2">The sequence shown here is derived from an EMBL/GenBank/DDBJ whole genome shotgun (WGS) entry which is preliminary data.</text>
</comment>
<protein>
    <submittedName>
        <fullName evidence="2">Uncharacterized protein</fullName>
    </submittedName>
</protein>
<organism evidence="2 3">
    <name type="scientific">Eumeta variegata</name>
    <name type="common">Bagworm moth</name>
    <name type="synonym">Eumeta japonica</name>
    <dbReference type="NCBI Taxonomy" id="151549"/>
    <lineage>
        <taxon>Eukaryota</taxon>
        <taxon>Metazoa</taxon>
        <taxon>Ecdysozoa</taxon>
        <taxon>Arthropoda</taxon>
        <taxon>Hexapoda</taxon>
        <taxon>Insecta</taxon>
        <taxon>Pterygota</taxon>
        <taxon>Neoptera</taxon>
        <taxon>Endopterygota</taxon>
        <taxon>Lepidoptera</taxon>
        <taxon>Glossata</taxon>
        <taxon>Ditrysia</taxon>
        <taxon>Tineoidea</taxon>
        <taxon>Psychidae</taxon>
        <taxon>Oiketicinae</taxon>
        <taxon>Eumeta</taxon>
    </lineage>
</organism>
<evidence type="ECO:0000313" key="3">
    <source>
        <dbReference type="Proteomes" id="UP000299102"/>
    </source>
</evidence>